<protein>
    <recommendedName>
        <fullName evidence="6 7">Large ribosomal subunit protein bL9</fullName>
    </recommendedName>
</protein>
<dbReference type="GO" id="GO:0003735">
    <property type="term" value="F:structural constituent of ribosome"/>
    <property type="evidence" value="ECO:0007669"/>
    <property type="project" value="InterPro"/>
</dbReference>
<keyword evidence="4 7" id="KW-0689">Ribosomal protein</keyword>
<dbReference type="InterPro" id="IPR009027">
    <property type="entry name" value="Ribosomal_bL9/RNase_H1_N"/>
</dbReference>
<dbReference type="Proteomes" id="UP000233654">
    <property type="component" value="Unassembled WGS sequence"/>
</dbReference>
<dbReference type="InterPro" id="IPR020070">
    <property type="entry name" value="Ribosomal_bL9_N"/>
</dbReference>
<evidence type="ECO:0000313" key="10">
    <source>
        <dbReference type="EMBL" id="PKQ27911.1"/>
    </source>
</evidence>
<dbReference type="SUPFAM" id="SSF55653">
    <property type="entry name" value="Ribosomal protein L9 C-domain"/>
    <property type="match status" value="1"/>
</dbReference>
<comment type="similarity">
    <text evidence="1 7">Belongs to the bacterial ribosomal protein bL9 family.</text>
</comment>
<dbReference type="InterPro" id="IPR020069">
    <property type="entry name" value="Ribosomal_bL9_C"/>
</dbReference>
<evidence type="ECO:0000313" key="11">
    <source>
        <dbReference type="Proteomes" id="UP000233654"/>
    </source>
</evidence>
<accession>A0A2N3G5B5</accession>
<evidence type="ECO:0000256" key="4">
    <source>
        <dbReference type="ARBA" id="ARBA00022980"/>
    </source>
</evidence>
<evidence type="ECO:0000256" key="2">
    <source>
        <dbReference type="ARBA" id="ARBA00022730"/>
    </source>
</evidence>
<dbReference type="Gene3D" id="3.40.5.10">
    <property type="entry name" value="Ribosomal protein L9, N-terminal domain"/>
    <property type="match status" value="1"/>
</dbReference>
<dbReference type="GO" id="GO:1990904">
    <property type="term" value="C:ribonucleoprotein complex"/>
    <property type="evidence" value="ECO:0007669"/>
    <property type="project" value="UniProtKB-KW"/>
</dbReference>
<dbReference type="InterPro" id="IPR036791">
    <property type="entry name" value="Ribosomal_bL9_C_sf"/>
</dbReference>
<dbReference type="EMBL" id="PHEX01000044">
    <property type="protein sequence ID" value="PKQ27911.1"/>
    <property type="molecule type" value="Genomic_DNA"/>
</dbReference>
<name>A0A2N3G5B5_9ACTN</name>
<evidence type="ECO:0000256" key="8">
    <source>
        <dbReference type="SAM" id="MobiDB-lite"/>
    </source>
</evidence>
<keyword evidence="3 7" id="KW-0694">RNA-binding</keyword>
<dbReference type="Gene3D" id="3.10.430.100">
    <property type="entry name" value="Ribosomal protein L9, C-terminal domain"/>
    <property type="match status" value="1"/>
</dbReference>
<dbReference type="GO" id="GO:0019843">
    <property type="term" value="F:rRNA binding"/>
    <property type="evidence" value="ECO:0007669"/>
    <property type="project" value="UniProtKB-UniRule"/>
</dbReference>
<reference evidence="10 11" key="1">
    <citation type="journal article" date="2017" name="ISME J.">
        <title>Potential for microbial H2 and metal transformations associated with novel bacteria and archaea in deep terrestrial subsurface sediments.</title>
        <authorList>
            <person name="Hernsdorf A.W."/>
            <person name="Amano Y."/>
            <person name="Miyakawa K."/>
            <person name="Ise K."/>
            <person name="Suzuki Y."/>
            <person name="Anantharaman K."/>
            <person name="Probst A."/>
            <person name="Burstein D."/>
            <person name="Thomas B.C."/>
            <person name="Banfield J.F."/>
        </authorList>
    </citation>
    <scope>NUCLEOTIDE SEQUENCE [LARGE SCALE GENOMIC DNA]</scope>
    <source>
        <strain evidence="10">HGW-Actinobacteria-3</strain>
    </source>
</reference>
<evidence type="ECO:0000256" key="1">
    <source>
        <dbReference type="ARBA" id="ARBA00010605"/>
    </source>
</evidence>
<dbReference type="SUPFAM" id="SSF55658">
    <property type="entry name" value="L9 N-domain-like"/>
    <property type="match status" value="1"/>
</dbReference>
<dbReference type="PANTHER" id="PTHR21368">
    <property type="entry name" value="50S RIBOSOMAL PROTEIN L9"/>
    <property type="match status" value="1"/>
</dbReference>
<dbReference type="InterPro" id="IPR000244">
    <property type="entry name" value="Ribosomal_bL9"/>
</dbReference>
<sequence>MKILLKQDMERVGRMGEVVEVANGYARNFLIPGGIAVGVTRGTMKDIAEQKKVLEIKAVRQREQLQSVADKISSRPLVIKMRCSASGRLFGSITNRQLATRIQEVTGEEVERHNIYIDDRIRSVGVYKAVIKLHHDVEIEKEFEVEGEGFVAEEPPEDGVGSVPIEASVAAQEAAPALSEDTAAFDAVESQPSGEEDSGLFAIDAGEVAALESPHSERG</sequence>
<dbReference type="GO" id="GO:0005840">
    <property type="term" value="C:ribosome"/>
    <property type="evidence" value="ECO:0007669"/>
    <property type="project" value="UniProtKB-KW"/>
</dbReference>
<keyword evidence="5 7" id="KW-0687">Ribonucleoprotein</keyword>
<dbReference type="Pfam" id="PF03948">
    <property type="entry name" value="Ribosomal_L9_C"/>
    <property type="match status" value="1"/>
</dbReference>
<evidence type="ECO:0000259" key="9">
    <source>
        <dbReference type="PROSITE" id="PS00651"/>
    </source>
</evidence>
<dbReference type="InterPro" id="IPR020594">
    <property type="entry name" value="Ribosomal_bL9_bac/chp"/>
</dbReference>
<dbReference type="NCBIfam" id="TIGR00158">
    <property type="entry name" value="L9"/>
    <property type="match status" value="1"/>
</dbReference>
<proteinExistence type="inferred from homology"/>
<dbReference type="PROSITE" id="PS00651">
    <property type="entry name" value="RIBOSOMAL_L9"/>
    <property type="match status" value="1"/>
</dbReference>
<evidence type="ECO:0000256" key="6">
    <source>
        <dbReference type="ARBA" id="ARBA00035292"/>
    </source>
</evidence>
<gene>
    <name evidence="7 10" type="primary">rplI</name>
    <name evidence="10" type="ORF">CVT63_05510</name>
</gene>
<comment type="function">
    <text evidence="7">Binds to the 23S rRNA.</text>
</comment>
<feature type="region of interest" description="Disordered" evidence="8">
    <location>
        <begin position="185"/>
        <end position="219"/>
    </location>
</feature>
<evidence type="ECO:0000256" key="5">
    <source>
        <dbReference type="ARBA" id="ARBA00023274"/>
    </source>
</evidence>
<dbReference type="HAMAP" id="MF_00503">
    <property type="entry name" value="Ribosomal_bL9"/>
    <property type="match status" value="1"/>
</dbReference>
<dbReference type="GO" id="GO:0006412">
    <property type="term" value="P:translation"/>
    <property type="evidence" value="ECO:0007669"/>
    <property type="project" value="UniProtKB-UniRule"/>
</dbReference>
<evidence type="ECO:0000256" key="7">
    <source>
        <dbReference type="HAMAP-Rule" id="MF_00503"/>
    </source>
</evidence>
<feature type="domain" description="Ribosomal protein L9" evidence="9">
    <location>
        <begin position="13"/>
        <end position="40"/>
    </location>
</feature>
<dbReference type="InterPro" id="IPR036935">
    <property type="entry name" value="Ribosomal_bL9_N_sf"/>
</dbReference>
<dbReference type="Pfam" id="PF01281">
    <property type="entry name" value="Ribosomal_L9_N"/>
    <property type="match status" value="1"/>
</dbReference>
<evidence type="ECO:0000256" key="3">
    <source>
        <dbReference type="ARBA" id="ARBA00022884"/>
    </source>
</evidence>
<keyword evidence="2 7" id="KW-0699">rRNA-binding</keyword>
<dbReference type="AlphaFoldDB" id="A0A2N3G5B5"/>
<comment type="caution">
    <text evidence="10">The sequence shown here is derived from an EMBL/GenBank/DDBJ whole genome shotgun (WGS) entry which is preliminary data.</text>
</comment>
<organism evidence="10 11">
    <name type="scientific">Candidatus Anoxymicrobium japonicum</name>
    <dbReference type="NCBI Taxonomy" id="2013648"/>
    <lineage>
        <taxon>Bacteria</taxon>
        <taxon>Bacillati</taxon>
        <taxon>Actinomycetota</taxon>
        <taxon>Candidatus Geothermincolia</taxon>
        <taxon>Candidatus Geothermincolales</taxon>
        <taxon>Candidatus Anoxymicrobiaceae</taxon>
        <taxon>Candidatus Anoxymicrobium</taxon>
    </lineage>
</organism>